<dbReference type="InterPro" id="IPR021136">
    <property type="entry name" value="Flagellar_hook_control-like_C"/>
</dbReference>
<evidence type="ECO:0000259" key="2">
    <source>
        <dbReference type="Pfam" id="PF02120"/>
    </source>
</evidence>
<feature type="compositionally biased region" description="Polar residues" evidence="1">
    <location>
        <begin position="425"/>
        <end position="441"/>
    </location>
</feature>
<dbReference type="Pfam" id="PF02120">
    <property type="entry name" value="Flg_hook"/>
    <property type="match status" value="1"/>
</dbReference>
<organism evidence="3 4">
    <name type="scientific">Ferrimonas marina</name>
    <dbReference type="NCBI Taxonomy" id="299255"/>
    <lineage>
        <taxon>Bacteria</taxon>
        <taxon>Pseudomonadati</taxon>
        <taxon>Pseudomonadota</taxon>
        <taxon>Gammaproteobacteria</taxon>
        <taxon>Alteromonadales</taxon>
        <taxon>Ferrimonadaceae</taxon>
        <taxon>Ferrimonas</taxon>
    </lineage>
</organism>
<dbReference type="Proteomes" id="UP000184268">
    <property type="component" value="Unassembled WGS sequence"/>
</dbReference>
<evidence type="ECO:0000313" key="3">
    <source>
        <dbReference type="EMBL" id="SHH48720.1"/>
    </source>
</evidence>
<dbReference type="AlphaFoldDB" id="A0A1M5TDM7"/>
<feature type="domain" description="Flagellar hook-length control protein-like C-terminal" evidence="2">
    <location>
        <begin position="324"/>
        <end position="391"/>
    </location>
</feature>
<dbReference type="CDD" id="cd17470">
    <property type="entry name" value="T3SS_Flik_C"/>
    <property type="match status" value="1"/>
</dbReference>
<dbReference type="Gene3D" id="3.30.750.140">
    <property type="match status" value="1"/>
</dbReference>
<feature type="region of interest" description="Disordered" evidence="1">
    <location>
        <begin position="243"/>
        <end position="280"/>
    </location>
</feature>
<dbReference type="EMBL" id="FQXG01000003">
    <property type="protein sequence ID" value="SHH48720.1"/>
    <property type="molecule type" value="Genomic_DNA"/>
</dbReference>
<feature type="compositionally biased region" description="Low complexity" evidence="1">
    <location>
        <begin position="112"/>
        <end position="123"/>
    </location>
</feature>
<protein>
    <submittedName>
        <fullName evidence="3">Hook-length control protein FliK</fullName>
    </submittedName>
</protein>
<keyword evidence="4" id="KW-1185">Reference proteome</keyword>
<feature type="compositionally biased region" description="Low complexity" evidence="1">
    <location>
        <begin position="243"/>
        <end position="263"/>
    </location>
</feature>
<dbReference type="STRING" id="299255.SAMN02745129_2094"/>
<dbReference type="InterPro" id="IPR038610">
    <property type="entry name" value="FliK-like_C_sf"/>
</dbReference>
<feature type="region of interest" description="Disordered" evidence="1">
    <location>
        <begin position="196"/>
        <end position="223"/>
    </location>
</feature>
<feature type="compositionally biased region" description="Low complexity" evidence="1">
    <location>
        <begin position="405"/>
        <end position="424"/>
    </location>
</feature>
<proteinExistence type="predicted"/>
<accession>A0A1M5TDM7</accession>
<sequence>MDFKASPVLPGIQPAASRRDGPVEGAAEFRSIFEGVGSAGVDREGPEAEPKTAGSQQGEELEMVDLVGGFGRPLGSAKPQGDSVAGAEGDDVLSSGGQVSGTLHDTVEDEGISVPPIVSGPVPLGRSEGAQGVPDEDPSQGTVIQRTPGGLDRITGEARVTSLPPGPQEALPHAAVSKGNVAEVASTVGEVRPRLAETNNRPVGRGPESDHTVSVTQKAPTHTEAGIRSVATVPSSAVGLAAHRPASAPAADPGAPVGPAAPAITDSNQGPLIPSPAYTPPTIQLPQGVSNHAGQQMVTVPITEPAWGRAMADMISMNVGKPGFEVMVHPKHLGPVKVIAKETEAGIKLEIAVRDPVAASLIRQHLPVLQARLDSQGNPVDVEVSAESGSENAFAAGADHSSDEGGQASSTTAGAAGDTEGSSSNSDSEIATRESAQSILA</sequence>
<evidence type="ECO:0000313" key="4">
    <source>
        <dbReference type="Proteomes" id="UP000184268"/>
    </source>
</evidence>
<feature type="region of interest" description="Disordered" evidence="1">
    <location>
        <begin position="1"/>
        <end position="150"/>
    </location>
</feature>
<gene>
    <name evidence="3" type="ORF">SAMN02745129_2094</name>
</gene>
<reference evidence="3 4" key="1">
    <citation type="submission" date="2016-11" db="EMBL/GenBank/DDBJ databases">
        <authorList>
            <person name="Jaros S."/>
            <person name="Januszkiewicz K."/>
            <person name="Wedrychowicz H."/>
        </authorList>
    </citation>
    <scope>NUCLEOTIDE SEQUENCE [LARGE SCALE GENOMIC DNA]</scope>
    <source>
        <strain evidence="3 4">DSM 16917</strain>
    </source>
</reference>
<evidence type="ECO:0000256" key="1">
    <source>
        <dbReference type="SAM" id="MobiDB-lite"/>
    </source>
</evidence>
<feature type="region of interest" description="Disordered" evidence="1">
    <location>
        <begin position="393"/>
        <end position="441"/>
    </location>
</feature>
<feature type="compositionally biased region" description="Basic and acidic residues" evidence="1">
    <location>
        <begin position="41"/>
        <end position="50"/>
    </location>
</feature>
<name>A0A1M5TDM7_9GAMM</name>